<evidence type="ECO:0000313" key="2">
    <source>
        <dbReference type="Proteomes" id="UP000827897"/>
    </source>
</evidence>
<gene>
    <name evidence="1" type="primary">59</name>
    <name evidence="1" type="ORF">SEA_EASTWEST_59</name>
</gene>
<evidence type="ECO:0000313" key="1">
    <source>
        <dbReference type="EMBL" id="UGL61942.1"/>
    </source>
</evidence>
<dbReference type="Proteomes" id="UP000827897">
    <property type="component" value="Segment"/>
</dbReference>
<sequence>MAKCAHPIETRSDDLATGDVFCGDCGDVMEAYANQPRRLAGDDAAEAIAKELAKDEINIAGSVTVYSVTPLGADEFDVNVRIMLTSGEERVKWRSFIVKRDGKKLTASMQTV</sequence>
<reference evidence="1" key="1">
    <citation type="submission" date="2021-10" db="EMBL/GenBank/DDBJ databases">
        <authorList>
            <person name="Valenzuela N."/>
            <person name="Pablo J."/>
            <person name="Strother B."/>
            <person name="Cravalho Y."/>
            <person name="Barto Z."/>
            <person name="Kane C."/>
            <person name="Chong R.A."/>
            <person name="Kawasaki K."/>
            <person name="Cruz S."/>
            <person name="Porter M.L."/>
            <person name="Pearce R."/>
            <person name="Hohenstein G."/>
            <person name="Li K."/>
            <person name="Kaniho J."/>
            <person name="Sadones M."/>
            <person name="Hamlin F."/>
            <person name="Daniels M."/>
            <person name="McKee K."/>
            <person name="Reed F."/>
            <person name="Donachie S."/>
            <person name="Bollivar D.W."/>
            <person name="Garlena R.A."/>
            <person name="Russell D.A."/>
            <person name="Jacobs-Sera D."/>
            <person name="Hatfull G.F."/>
        </authorList>
    </citation>
    <scope>NUCLEOTIDE SEQUENCE</scope>
</reference>
<protein>
    <submittedName>
        <fullName evidence="1">Uncharacterized protein</fullName>
    </submittedName>
</protein>
<dbReference type="EMBL" id="OK999980">
    <property type="protein sequence ID" value="UGL61942.1"/>
    <property type="molecule type" value="Genomic_DNA"/>
</dbReference>
<proteinExistence type="predicted"/>
<accession>A0AAE8YKI5</accession>
<name>A0AAE8YKI5_9CAUD</name>
<keyword evidence="2" id="KW-1185">Reference proteome</keyword>
<organism evidence="1 2">
    <name type="scientific">Arthrobacter phage EastWest</name>
    <dbReference type="NCBI Taxonomy" id="2894292"/>
    <lineage>
        <taxon>Viruses</taxon>
        <taxon>Duplodnaviria</taxon>
        <taxon>Heunggongvirae</taxon>
        <taxon>Uroviricota</taxon>
        <taxon>Caudoviricetes</taxon>
        <taxon>Berryhillviridae</taxon>
        <taxon>Eastwestvirus</taxon>
        <taxon>Eastwestvirus eastwest</taxon>
    </lineage>
</organism>